<dbReference type="PROSITE" id="PS51005">
    <property type="entry name" value="NAC"/>
    <property type="match status" value="1"/>
</dbReference>
<keyword evidence="1" id="KW-0805">Transcription regulation</keyword>
<dbReference type="InterPro" id="IPR003441">
    <property type="entry name" value="NAC-dom"/>
</dbReference>
<keyword evidence="2" id="KW-0238">DNA-binding</keyword>
<sequence>MGSERVNLPPGFIFSPTDEELVLHFLYPKSFLLPFHPNIIPDLDLSLFHPSQLNGKALLSGNQYYFFTKYKKKRGTESGYWKKEIGVTESVVSADAGKKVGIKKYLVFNNGEAPHGTETSWLMQEYHLCTCGFNTRGTQKPDKTKWVLCRVYEKKRDSEDDEGGSTELSCMDQLYMSTLGDEEEEVSFP</sequence>
<keyword evidence="7" id="KW-1185">Reference proteome</keyword>
<keyword evidence="3" id="KW-0804">Transcription</keyword>
<protein>
    <recommendedName>
        <fullName evidence="5">NAC domain-containing protein</fullName>
    </recommendedName>
</protein>
<name>A0AAE1J9I3_9FABA</name>
<evidence type="ECO:0000313" key="7">
    <source>
        <dbReference type="Proteomes" id="UP001293593"/>
    </source>
</evidence>
<dbReference type="Pfam" id="PF02365">
    <property type="entry name" value="NAM"/>
    <property type="match status" value="1"/>
</dbReference>
<dbReference type="SUPFAM" id="SSF101941">
    <property type="entry name" value="NAC domain"/>
    <property type="match status" value="1"/>
</dbReference>
<gene>
    <name evidence="6" type="ORF">QN277_025870</name>
</gene>
<evidence type="ECO:0000259" key="5">
    <source>
        <dbReference type="PROSITE" id="PS51005"/>
    </source>
</evidence>
<comment type="caution">
    <text evidence="6">The sequence shown here is derived from an EMBL/GenBank/DDBJ whole genome shotgun (WGS) entry which is preliminary data.</text>
</comment>
<dbReference type="AlphaFoldDB" id="A0AAE1J9I3"/>
<evidence type="ECO:0000256" key="1">
    <source>
        <dbReference type="ARBA" id="ARBA00023015"/>
    </source>
</evidence>
<evidence type="ECO:0000256" key="3">
    <source>
        <dbReference type="ARBA" id="ARBA00023163"/>
    </source>
</evidence>
<evidence type="ECO:0000313" key="6">
    <source>
        <dbReference type="EMBL" id="KAK4264737.1"/>
    </source>
</evidence>
<dbReference type="PANTHER" id="PTHR31719:SF85">
    <property type="entry name" value="NAC DOMAIN-CONTAINING PROTEIN"/>
    <property type="match status" value="1"/>
</dbReference>
<dbReference type="GO" id="GO:0003677">
    <property type="term" value="F:DNA binding"/>
    <property type="evidence" value="ECO:0007669"/>
    <property type="project" value="UniProtKB-KW"/>
</dbReference>
<feature type="domain" description="NAC" evidence="5">
    <location>
        <begin position="8"/>
        <end position="154"/>
    </location>
</feature>
<dbReference type="InterPro" id="IPR036093">
    <property type="entry name" value="NAC_dom_sf"/>
</dbReference>
<dbReference type="Gene3D" id="2.170.150.80">
    <property type="entry name" value="NAC domain"/>
    <property type="match status" value="1"/>
</dbReference>
<accession>A0AAE1J9I3</accession>
<evidence type="ECO:0000256" key="2">
    <source>
        <dbReference type="ARBA" id="ARBA00023125"/>
    </source>
</evidence>
<dbReference type="GO" id="GO:0048731">
    <property type="term" value="P:system development"/>
    <property type="evidence" value="ECO:0007669"/>
    <property type="project" value="TreeGrafter"/>
</dbReference>
<keyword evidence="4" id="KW-0539">Nucleus</keyword>
<dbReference type="EMBL" id="JAWXYG010000008">
    <property type="protein sequence ID" value="KAK4264737.1"/>
    <property type="molecule type" value="Genomic_DNA"/>
</dbReference>
<reference evidence="6" key="1">
    <citation type="submission" date="2023-10" db="EMBL/GenBank/DDBJ databases">
        <title>Chromosome-level genome of the transformable northern wattle, Acacia crassicarpa.</title>
        <authorList>
            <person name="Massaro I."/>
            <person name="Sinha N.R."/>
            <person name="Poethig S."/>
            <person name="Leichty A.R."/>
        </authorList>
    </citation>
    <scope>NUCLEOTIDE SEQUENCE</scope>
    <source>
        <strain evidence="6">Acra3RX</strain>
        <tissue evidence="6">Leaf</tissue>
    </source>
</reference>
<dbReference type="GO" id="GO:0006355">
    <property type="term" value="P:regulation of DNA-templated transcription"/>
    <property type="evidence" value="ECO:0007669"/>
    <property type="project" value="InterPro"/>
</dbReference>
<dbReference type="Proteomes" id="UP001293593">
    <property type="component" value="Unassembled WGS sequence"/>
</dbReference>
<evidence type="ECO:0000256" key="4">
    <source>
        <dbReference type="ARBA" id="ARBA00023242"/>
    </source>
</evidence>
<organism evidence="6 7">
    <name type="scientific">Acacia crassicarpa</name>
    <name type="common">northern wattle</name>
    <dbReference type="NCBI Taxonomy" id="499986"/>
    <lineage>
        <taxon>Eukaryota</taxon>
        <taxon>Viridiplantae</taxon>
        <taxon>Streptophyta</taxon>
        <taxon>Embryophyta</taxon>
        <taxon>Tracheophyta</taxon>
        <taxon>Spermatophyta</taxon>
        <taxon>Magnoliopsida</taxon>
        <taxon>eudicotyledons</taxon>
        <taxon>Gunneridae</taxon>
        <taxon>Pentapetalae</taxon>
        <taxon>rosids</taxon>
        <taxon>fabids</taxon>
        <taxon>Fabales</taxon>
        <taxon>Fabaceae</taxon>
        <taxon>Caesalpinioideae</taxon>
        <taxon>mimosoid clade</taxon>
        <taxon>Acacieae</taxon>
        <taxon>Acacia</taxon>
    </lineage>
</organism>
<dbReference type="PANTHER" id="PTHR31719">
    <property type="entry name" value="NAC TRANSCRIPTION FACTOR 56"/>
    <property type="match status" value="1"/>
</dbReference>
<proteinExistence type="predicted"/>